<dbReference type="AlphaFoldDB" id="A0A6A6SSA5"/>
<gene>
    <name evidence="1" type="ORF">K491DRAFT_721300</name>
</gene>
<evidence type="ECO:0000313" key="2">
    <source>
        <dbReference type="Proteomes" id="UP000799324"/>
    </source>
</evidence>
<evidence type="ECO:0000313" key="1">
    <source>
        <dbReference type="EMBL" id="KAF2649871.1"/>
    </source>
</evidence>
<dbReference type="OrthoDB" id="10254945at2759"/>
<organism evidence="1 2">
    <name type="scientific">Lophiostoma macrostomum CBS 122681</name>
    <dbReference type="NCBI Taxonomy" id="1314788"/>
    <lineage>
        <taxon>Eukaryota</taxon>
        <taxon>Fungi</taxon>
        <taxon>Dikarya</taxon>
        <taxon>Ascomycota</taxon>
        <taxon>Pezizomycotina</taxon>
        <taxon>Dothideomycetes</taxon>
        <taxon>Pleosporomycetidae</taxon>
        <taxon>Pleosporales</taxon>
        <taxon>Lophiostomataceae</taxon>
        <taxon>Lophiostoma</taxon>
    </lineage>
</organism>
<accession>A0A6A6SSA5</accession>
<reference evidence="1" key="1">
    <citation type="journal article" date="2020" name="Stud. Mycol.">
        <title>101 Dothideomycetes genomes: a test case for predicting lifestyles and emergence of pathogens.</title>
        <authorList>
            <person name="Haridas S."/>
            <person name="Albert R."/>
            <person name="Binder M."/>
            <person name="Bloem J."/>
            <person name="Labutti K."/>
            <person name="Salamov A."/>
            <person name="Andreopoulos B."/>
            <person name="Baker S."/>
            <person name="Barry K."/>
            <person name="Bills G."/>
            <person name="Bluhm B."/>
            <person name="Cannon C."/>
            <person name="Castanera R."/>
            <person name="Culley D."/>
            <person name="Daum C."/>
            <person name="Ezra D."/>
            <person name="Gonzalez J."/>
            <person name="Henrissat B."/>
            <person name="Kuo A."/>
            <person name="Liang C."/>
            <person name="Lipzen A."/>
            <person name="Lutzoni F."/>
            <person name="Magnuson J."/>
            <person name="Mondo S."/>
            <person name="Nolan M."/>
            <person name="Ohm R."/>
            <person name="Pangilinan J."/>
            <person name="Park H.-J."/>
            <person name="Ramirez L."/>
            <person name="Alfaro M."/>
            <person name="Sun H."/>
            <person name="Tritt A."/>
            <person name="Yoshinaga Y."/>
            <person name="Zwiers L.-H."/>
            <person name="Turgeon B."/>
            <person name="Goodwin S."/>
            <person name="Spatafora J."/>
            <person name="Crous P."/>
            <person name="Grigoriev I."/>
        </authorList>
    </citation>
    <scope>NUCLEOTIDE SEQUENCE</scope>
    <source>
        <strain evidence="1">CBS 122681</strain>
    </source>
</reference>
<protein>
    <submittedName>
        <fullName evidence="1">Uncharacterized protein</fullName>
    </submittedName>
</protein>
<sequence>MPDWFSQNILTHADELQRRGCLEMTLPNCTLRNEIHPIFREDRWMKGYGQHTDEIYKYMKGALRLASLFLTEDCMLPWFTHILYGANRISALRSAENRKLIYLEVTKKERSRDAIQKTRDSFVALAECVTLMFIPSTYSRTESAYGITNERRKCWEWSKHFRDSDYPYISRKNKDLERDGFKNPEIAILGDFQDYYRFGRRQRTQSECYRMEFMFAVTIVHEVAHAHWMFQRRQEYMGQEPHWNDYEPGRPELGFSWESVTLGRICNFLYHPREYGPLLSTRTYMWPTQDVRKQQEIYQELYQGVPVEQIGFFQAHTPVHPGWLPGHDWRGSEYLCTDPEAAGMSYLCIVHAIPMKWIASWFSEDEWVARRNWWNQTGRDRPGTLFEPPPLGPTFALVYERDMWGQARLGVLTKTFADPYLAQLETHTTGMGFYHPRFYGN</sequence>
<keyword evidence="2" id="KW-1185">Reference proteome</keyword>
<proteinExistence type="predicted"/>
<dbReference type="EMBL" id="MU004476">
    <property type="protein sequence ID" value="KAF2649871.1"/>
    <property type="molecule type" value="Genomic_DNA"/>
</dbReference>
<name>A0A6A6SSA5_9PLEO</name>
<dbReference type="Proteomes" id="UP000799324">
    <property type="component" value="Unassembled WGS sequence"/>
</dbReference>